<protein>
    <submittedName>
        <fullName evidence="1">Uncharacterized protein</fullName>
    </submittedName>
</protein>
<reference evidence="1 2" key="1">
    <citation type="journal article" date="2011" name="Stand. Genomic Sci.">
        <title>Non-contiguous finished genome sequence of Bacteroides coprosuis type strain (PC139).</title>
        <authorList>
            <person name="Land M."/>
            <person name="Held B."/>
            <person name="Gronow S."/>
            <person name="Abt B."/>
            <person name="Lucas S."/>
            <person name="Del Rio T.G."/>
            <person name="Nolan M."/>
            <person name="Tice H."/>
            <person name="Cheng J.F."/>
            <person name="Pitluck S."/>
            <person name="Liolios K."/>
            <person name="Pagani I."/>
            <person name="Ivanova N."/>
            <person name="Mavromatis K."/>
            <person name="Mikhailova N."/>
            <person name="Pati A."/>
            <person name="Tapia R."/>
            <person name="Han C."/>
            <person name="Goodwin L."/>
            <person name="Chen A."/>
            <person name="Palaniappan K."/>
            <person name="Hauser L."/>
            <person name="Brambilla E.M."/>
            <person name="Rohde M."/>
            <person name="Goker M."/>
            <person name="Detter J.C."/>
            <person name="Woyke T."/>
            <person name="Bristow J."/>
            <person name="Eisen J.A."/>
            <person name="Markowitz V."/>
            <person name="Hugenholtz P."/>
            <person name="Kyrpides N.C."/>
            <person name="Klenk H.P."/>
            <person name="Lapidus A."/>
        </authorList>
    </citation>
    <scope>NUCLEOTIDE SEQUENCE</scope>
    <source>
        <strain evidence="1 2">DSM 18011</strain>
    </source>
</reference>
<proteinExistence type="predicted"/>
<sequence>MFLNGVTKPILEESNYSAFWGKPLKLKAFEDKPINYEQPYFYARGALIQDLIRVDYQGNPIIDFKDRGAWEQGKEYTDGRSYPYEGDDVWHLDCRWRCIVESTTQEPKWNATDWVMVSGNEKLSLELYSDGGFVYRPNSSFTANITAKVFMGNEDITAFIDDLDWKWTRETGNINGDNAWNVNHAGNTNKLTITQDDMDDLSDYSKFICTAYVRDGKEIKKIDKEVVI</sequence>
<gene>
    <name evidence="1" type="ORF">Bcop_1927</name>
</gene>
<dbReference type="HOGENOM" id="CLU_1212831_0_0_10"/>
<dbReference type="OrthoDB" id="1488462at2"/>
<dbReference type="AlphaFoldDB" id="F3ZS85"/>
<evidence type="ECO:0000313" key="1">
    <source>
        <dbReference type="EMBL" id="EGJ72106.1"/>
    </source>
</evidence>
<evidence type="ECO:0000313" key="2">
    <source>
        <dbReference type="Proteomes" id="UP000018439"/>
    </source>
</evidence>
<dbReference type="eggNOG" id="COG4926">
    <property type="taxonomic scope" value="Bacteria"/>
</dbReference>
<accession>F3ZS85</accession>
<dbReference type="Proteomes" id="UP000018439">
    <property type="component" value="Chromosome"/>
</dbReference>
<name>F3ZS85_9BACE</name>
<organism evidence="1 2">
    <name type="scientific">Bacteroides coprosuis DSM 18011</name>
    <dbReference type="NCBI Taxonomy" id="679937"/>
    <lineage>
        <taxon>Bacteria</taxon>
        <taxon>Pseudomonadati</taxon>
        <taxon>Bacteroidota</taxon>
        <taxon>Bacteroidia</taxon>
        <taxon>Bacteroidales</taxon>
        <taxon>Bacteroidaceae</taxon>
        <taxon>Bacteroides</taxon>
    </lineage>
</organism>
<keyword evidence="2" id="KW-1185">Reference proteome</keyword>
<dbReference type="EMBL" id="CM001167">
    <property type="protein sequence ID" value="EGJ72106.1"/>
    <property type="molecule type" value="Genomic_DNA"/>
</dbReference>
<dbReference type="STRING" id="679937.Bcop_1927"/>